<keyword evidence="9" id="KW-0067">ATP-binding</keyword>
<dbReference type="GO" id="GO:0005525">
    <property type="term" value="F:GTP binding"/>
    <property type="evidence" value="ECO:0007669"/>
    <property type="project" value="InterPro"/>
</dbReference>
<feature type="region of interest" description="Disordered" evidence="11">
    <location>
        <begin position="427"/>
        <end position="463"/>
    </location>
</feature>
<sequence length="574" mass="64791">MSEWAQEASSFNGGSTTGQGPKGATGDSNADRSSKVQARLKAIYRKTLLPVEKRFQYDYFYESPLLTDVEFDSKPQVMLVGQYSVGKTSFIRYLLGRDFPGQRIGPEPTTDRFTVLLNGPEERTIPGNALSVHPELPFRGLERFGVSFLSRFEGSQLPSSVLKSICLIDTPGILSGEKQRVNRGYDFTKVVSWFAERADLIILLFDAHKLDISDELKGAIDALKGHEDKIRCILNKADQIDRQQLMRVYGALLWSLGKTMTSPEVARVYVGSFWEESLNNMDNADLFEMEEKDLMKDLAILPRQSAVRKINELVKRIRKVKTLSYIIGYLKSQMPALMGKEKKQQKLINDLPNVFRIIMKKYNLSPGDFPDITNFADKLKDTKFSEFHALKEEQIQLLDKCLTVDIPKLMEELPSERDTPEVLRQKMGSGAANPNTQSVPLPTRSDKFGKRPDENGANPFGFSEENEDNYWALQDSADRLYDSFQALGPEGGFLPPAVAKDVLLQTGLGKDQLRQIWNLSDIDRDGFLDHHEYVVAMFLCDAVIQKKKPIPSELPNSVIPPSKKALMNSRKEGF</sequence>
<gene>
    <name evidence="15" type="ORF">CDEB00056_LOCUS23553</name>
</gene>
<dbReference type="InterPro" id="IPR045063">
    <property type="entry name" value="Dynamin_N"/>
</dbReference>
<dbReference type="InterPro" id="IPR000261">
    <property type="entry name" value="EH_dom"/>
</dbReference>
<evidence type="ECO:0000256" key="7">
    <source>
        <dbReference type="ARBA" id="ARBA00022753"/>
    </source>
</evidence>
<dbReference type="PROSITE" id="PS50222">
    <property type="entry name" value="EF_HAND_2"/>
    <property type="match status" value="1"/>
</dbReference>
<evidence type="ECO:0000256" key="9">
    <source>
        <dbReference type="ARBA" id="ARBA00022840"/>
    </source>
</evidence>
<dbReference type="GO" id="GO:0005524">
    <property type="term" value="F:ATP binding"/>
    <property type="evidence" value="ECO:0007669"/>
    <property type="project" value="UniProtKB-KW"/>
</dbReference>
<evidence type="ECO:0000313" key="15">
    <source>
        <dbReference type="EMBL" id="CAE0478700.1"/>
    </source>
</evidence>
<protein>
    <recommendedName>
        <fullName evidence="16">Calmodulin</fullName>
    </recommendedName>
</protein>
<evidence type="ECO:0000256" key="8">
    <source>
        <dbReference type="ARBA" id="ARBA00022837"/>
    </source>
</evidence>
<keyword evidence="3" id="KW-1003">Cell membrane</keyword>
<evidence type="ECO:0000256" key="6">
    <source>
        <dbReference type="ARBA" id="ARBA00022741"/>
    </source>
</evidence>
<dbReference type="GO" id="GO:0016197">
    <property type="term" value="P:endosomal transport"/>
    <property type="evidence" value="ECO:0007669"/>
    <property type="project" value="TreeGrafter"/>
</dbReference>
<dbReference type="Pfam" id="PF12763">
    <property type="entry name" value="EH"/>
    <property type="match status" value="1"/>
</dbReference>
<dbReference type="CDD" id="cd00052">
    <property type="entry name" value="EH"/>
    <property type="match status" value="1"/>
</dbReference>
<dbReference type="SMART" id="SM00027">
    <property type="entry name" value="EH"/>
    <property type="match status" value="1"/>
</dbReference>
<dbReference type="FunFam" id="3.40.50.300:FF:000147">
    <property type="entry name" value="EH domain-containing protein 1"/>
    <property type="match status" value="1"/>
</dbReference>
<evidence type="ECO:0000256" key="4">
    <source>
        <dbReference type="ARBA" id="ARBA00022553"/>
    </source>
</evidence>
<feature type="region of interest" description="Disordered" evidence="11">
    <location>
        <begin position="1"/>
        <end position="32"/>
    </location>
</feature>
<evidence type="ECO:0000256" key="5">
    <source>
        <dbReference type="ARBA" id="ARBA00022723"/>
    </source>
</evidence>
<dbReference type="InterPro" id="IPR027417">
    <property type="entry name" value="P-loop_NTPase"/>
</dbReference>
<name>A0A7S3QJ08_9STRA</name>
<dbReference type="PANTHER" id="PTHR11216">
    <property type="entry name" value="EH DOMAIN"/>
    <property type="match status" value="1"/>
</dbReference>
<dbReference type="InterPro" id="IPR040990">
    <property type="entry name" value="DUF5600"/>
</dbReference>
<dbReference type="InterPro" id="IPR002048">
    <property type="entry name" value="EF_hand_dom"/>
</dbReference>
<evidence type="ECO:0000259" key="13">
    <source>
        <dbReference type="PROSITE" id="PS50222"/>
    </source>
</evidence>
<evidence type="ECO:0000256" key="10">
    <source>
        <dbReference type="ARBA" id="ARBA00023136"/>
    </source>
</evidence>
<evidence type="ECO:0000259" key="14">
    <source>
        <dbReference type="PROSITE" id="PS51718"/>
    </source>
</evidence>
<dbReference type="Pfam" id="PF18150">
    <property type="entry name" value="DUF5600"/>
    <property type="match status" value="1"/>
</dbReference>
<organism evidence="15">
    <name type="scientific">Chaetoceros debilis</name>
    <dbReference type="NCBI Taxonomy" id="122233"/>
    <lineage>
        <taxon>Eukaryota</taxon>
        <taxon>Sar</taxon>
        <taxon>Stramenopiles</taxon>
        <taxon>Ochrophyta</taxon>
        <taxon>Bacillariophyta</taxon>
        <taxon>Coscinodiscophyceae</taxon>
        <taxon>Chaetocerotophycidae</taxon>
        <taxon>Chaetocerotales</taxon>
        <taxon>Chaetocerotaceae</taxon>
        <taxon>Chaetoceros</taxon>
    </lineage>
</organism>
<dbReference type="PROSITE" id="PS51718">
    <property type="entry name" value="G_DYNAMIN_2"/>
    <property type="match status" value="1"/>
</dbReference>
<dbReference type="Gene3D" id="1.10.238.10">
    <property type="entry name" value="EF-hand"/>
    <property type="match status" value="1"/>
</dbReference>
<evidence type="ECO:0008006" key="16">
    <source>
        <dbReference type="Google" id="ProtNLM"/>
    </source>
</evidence>
<dbReference type="SUPFAM" id="SSF52540">
    <property type="entry name" value="P-loop containing nucleoside triphosphate hydrolases"/>
    <property type="match status" value="1"/>
</dbReference>
<proteinExistence type="predicted"/>
<dbReference type="PANTHER" id="PTHR11216:SF31">
    <property type="entry name" value="AT21416P"/>
    <property type="match status" value="1"/>
</dbReference>
<feature type="domain" description="EF-hand" evidence="13">
    <location>
        <begin position="508"/>
        <end position="543"/>
    </location>
</feature>
<dbReference type="InterPro" id="IPR031692">
    <property type="entry name" value="EHD_N"/>
</dbReference>
<keyword evidence="8" id="KW-0106">Calcium</keyword>
<dbReference type="GO" id="GO:0006897">
    <property type="term" value="P:endocytosis"/>
    <property type="evidence" value="ECO:0007669"/>
    <property type="project" value="TreeGrafter"/>
</dbReference>
<comment type="subcellular location">
    <subcellularLocation>
        <location evidence="2">Cell membrane</location>
        <topology evidence="2">Peripheral membrane protein</topology>
        <orientation evidence="2">Cytoplasmic side</orientation>
    </subcellularLocation>
    <subcellularLocation>
        <location evidence="1">Endosome membrane</location>
        <topology evidence="1">Peripheral membrane protein</topology>
        <orientation evidence="1">Cytoplasmic side</orientation>
    </subcellularLocation>
</comment>
<dbReference type="Pfam" id="PF16880">
    <property type="entry name" value="EHD_N"/>
    <property type="match status" value="1"/>
</dbReference>
<dbReference type="AlphaFoldDB" id="A0A7S3QJ08"/>
<dbReference type="SUPFAM" id="SSF47473">
    <property type="entry name" value="EF-hand"/>
    <property type="match status" value="1"/>
</dbReference>
<keyword evidence="10" id="KW-0472">Membrane</keyword>
<evidence type="ECO:0000256" key="1">
    <source>
        <dbReference type="ARBA" id="ARBA00004125"/>
    </source>
</evidence>
<dbReference type="Gene3D" id="1.10.268.20">
    <property type="match status" value="1"/>
</dbReference>
<reference evidence="15" key="1">
    <citation type="submission" date="2021-01" db="EMBL/GenBank/DDBJ databases">
        <authorList>
            <person name="Corre E."/>
            <person name="Pelletier E."/>
            <person name="Niang G."/>
            <person name="Scheremetjew M."/>
            <person name="Finn R."/>
            <person name="Kale V."/>
            <person name="Holt S."/>
            <person name="Cochrane G."/>
            <person name="Meng A."/>
            <person name="Brown T."/>
            <person name="Cohen L."/>
        </authorList>
    </citation>
    <scope>NUCLEOTIDE SEQUENCE</scope>
    <source>
        <strain evidence="15">MM31A-1</strain>
    </source>
</reference>
<dbReference type="EMBL" id="HBIO01030747">
    <property type="protein sequence ID" value="CAE0478700.1"/>
    <property type="molecule type" value="Transcribed_RNA"/>
</dbReference>
<dbReference type="GO" id="GO:0005509">
    <property type="term" value="F:calcium ion binding"/>
    <property type="evidence" value="ECO:0007669"/>
    <property type="project" value="InterPro"/>
</dbReference>
<dbReference type="PROSITE" id="PS00018">
    <property type="entry name" value="EF_HAND_1"/>
    <property type="match status" value="1"/>
</dbReference>
<dbReference type="CDD" id="cd09913">
    <property type="entry name" value="EHD"/>
    <property type="match status" value="1"/>
</dbReference>
<evidence type="ECO:0000259" key="12">
    <source>
        <dbReference type="PROSITE" id="PS50031"/>
    </source>
</evidence>
<keyword evidence="6" id="KW-0547">Nucleotide-binding</keyword>
<dbReference type="PROSITE" id="PS50031">
    <property type="entry name" value="EH"/>
    <property type="match status" value="1"/>
</dbReference>
<dbReference type="InterPro" id="IPR011992">
    <property type="entry name" value="EF-hand-dom_pair"/>
</dbReference>
<keyword evidence="5" id="KW-0479">Metal-binding</keyword>
<dbReference type="InterPro" id="IPR030381">
    <property type="entry name" value="G_DYNAMIN_dom"/>
</dbReference>
<dbReference type="Pfam" id="PF00350">
    <property type="entry name" value="Dynamin_N"/>
    <property type="match status" value="1"/>
</dbReference>
<dbReference type="Gene3D" id="3.40.50.300">
    <property type="entry name" value="P-loop containing nucleotide triphosphate hydrolases"/>
    <property type="match status" value="1"/>
</dbReference>
<dbReference type="InterPro" id="IPR018247">
    <property type="entry name" value="EF_Hand_1_Ca_BS"/>
</dbReference>
<feature type="domain" description="EH" evidence="12">
    <location>
        <begin position="478"/>
        <end position="565"/>
    </location>
</feature>
<keyword evidence="7" id="KW-0967">Endosome</keyword>
<feature type="compositionally biased region" description="Basic and acidic residues" evidence="11">
    <location>
        <begin position="444"/>
        <end position="454"/>
    </location>
</feature>
<dbReference type="GO" id="GO:0010008">
    <property type="term" value="C:endosome membrane"/>
    <property type="evidence" value="ECO:0007669"/>
    <property type="project" value="UniProtKB-SubCell"/>
</dbReference>
<keyword evidence="4" id="KW-0597">Phosphoprotein</keyword>
<evidence type="ECO:0000256" key="2">
    <source>
        <dbReference type="ARBA" id="ARBA00004413"/>
    </source>
</evidence>
<dbReference type="GO" id="GO:0005886">
    <property type="term" value="C:plasma membrane"/>
    <property type="evidence" value="ECO:0007669"/>
    <property type="project" value="UniProtKB-SubCell"/>
</dbReference>
<accession>A0A7S3QJ08</accession>
<evidence type="ECO:0000256" key="11">
    <source>
        <dbReference type="SAM" id="MobiDB-lite"/>
    </source>
</evidence>
<feature type="domain" description="Dynamin-type G" evidence="14">
    <location>
        <begin position="71"/>
        <end position="307"/>
    </location>
</feature>
<evidence type="ECO:0000256" key="3">
    <source>
        <dbReference type="ARBA" id="ARBA00022475"/>
    </source>
</evidence>